<accession>A0ABM9BI98</accession>
<keyword evidence="2" id="KW-0547">Nucleotide-binding</keyword>
<comment type="caution">
    <text evidence="2">The sequence shown here is derived from an EMBL/GenBank/DDBJ whole genome shotgun (WGS) entry which is preliminary data.</text>
</comment>
<dbReference type="Gene3D" id="1.10.860.10">
    <property type="entry name" value="DNAb Helicase, Chain A"/>
    <property type="match status" value="1"/>
</dbReference>
<dbReference type="SUPFAM" id="SSF48024">
    <property type="entry name" value="N-terminal domain of DnaB helicase"/>
    <property type="match status" value="1"/>
</dbReference>
<dbReference type="SUPFAM" id="SSF52540">
    <property type="entry name" value="P-loop containing nucleoside triphosphate hydrolases"/>
    <property type="match status" value="1"/>
</dbReference>
<keyword evidence="2" id="KW-0067">ATP-binding</keyword>
<keyword evidence="2" id="KW-0347">Helicase</keyword>
<organism evidence="2 3">
    <name type="scientific">Paenibacillus pseudetheri</name>
    <dbReference type="NCBI Taxonomy" id="2897682"/>
    <lineage>
        <taxon>Bacteria</taxon>
        <taxon>Bacillati</taxon>
        <taxon>Bacillota</taxon>
        <taxon>Bacilli</taxon>
        <taxon>Bacillales</taxon>
        <taxon>Paenibacillaceae</taxon>
        <taxon>Paenibacillus</taxon>
    </lineage>
</organism>
<dbReference type="InterPro" id="IPR036185">
    <property type="entry name" value="DNA_heli_DnaB-like_N_sf"/>
</dbReference>
<dbReference type="Gene3D" id="3.40.50.300">
    <property type="entry name" value="P-loop containing nucleotide triphosphate hydrolases"/>
    <property type="match status" value="1"/>
</dbReference>
<feature type="domain" description="SF4 helicase" evidence="1">
    <location>
        <begin position="171"/>
        <end position="435"/>
    </location>
</feature>
<dbReference type="PROSITE" id="PS51199">
    <property type="entry name" value="SF4_HELICASE"/>
    <property type="match status" value="1"/>
</dbReference>
<reference evidence="2" key="1">
    <citation type="submission" date="2021-12" db="EMBL/GenBank/DDBJ databases">
        <authorList>
            <person name="Criscuolo A."/>
        </authorList>
    </citation>
    <scope>NUCLEOTIDE SEQUENCE</scope>
    <source>
        <strain evidence="2">CIP111894</strain>
    </source>
</reference>
<dbReference type="Pfam" id="PF03796">
    <property type="entry name" value="DnaB_C"/>
    <property type="match status" value="1"/>
</dbReference>
<proteinExistence type="predicted"/>
<keyword evidence="2" id="KW-0378">Hydrolase</keyword>
<dbReference type="GO" id="GO:0003678">
    <property type="term" value="F:DNA helicase activity"/>
    <property type="evidence" value="ECO:0007669"/>
    <property type="project" value="UniProtKB-EC"/>
</dbReference>
<dbReference type="EMBL" id="CAKMAB010000040">
    <property type="protein sequence ID" value="CAH1058803.1"/>
    <property type="molecule type" value="Genomic_DNA"/>
</dbReference>
<dbReference type="PANTHER" id="PTHR30153">
    <property type="entry name" value="REPLICATIVE DNA HELICASE DNAB"/>
    <property type="match status" value="1"/>
</dbReference>
<evidence type="ECO:0000313" key="2">
    <source>
        <dbReference type="EMBL" id="CAH1058803.1"/>
    </source>
</evidence>
<name>A0ABM9BI98_9BACL</name>
<evidence type="ECO:0000259" key="1">
    <source>
        <dbReference type="PROSITE" id="PS51199"/>
    </source>
</evidence>
<keyword evidence="3" id="KW-1185">Reference proteome</keyword>
<protein>
    <submittedName>
        <fullName evidence="2">Replicative DNA helicase</fullName>
        <ecNumber evidence="2">3.6.4.12</ecNumber>
    </submittedName>
</protein>
<dbReference type="RefSeq" id="WP_234540662.1">
    <property type="nucleotide sequence ID" value="NZ_CAKMAB010000040.1"/>
</dbReference>
<gene>
    <name evidence="2" type="primary">dnaC_3</name>
    <name evidence="2" type="ORF">PAECIP111894_04989</name>
</gene>
<dbReference type="GO" id="GO:0016787">
    <property type="term" value="F:hydrolase activity"/>
    <property type="evidence" value="ECO:0007669"/>
    <property type="project" value="UniProtKB-KW"/>
</dbReference>
<dbReference type="InterPro" id="IPR016136">
    <property type="entry name" value="DNA_helicase_N/primase_C"/>
</dbReference>
<dbReference type="InterPro" id="IPR027417">
    <property type="entry name" value="P-loop_NTPase"/>
</dbReference>
<sequence length="446" mass="50347">MNDYNYLYEAEINVLGAIMKKKVLMEECVLSEESFNPEWDNGLILQVLQYAYDQFSGREDPFYIPDLINHWGDKLSKVGGGVALMDISKSVPETSAAMFKHYMGIVNEAHVQREIERVAREQYSRGSLEDMKNEVARIEAIQAKTSSGSEVVRVSDLIKSHTSLLIKRSQNPGGITGRKSCSDDLNNLTKGHQEEDFIVVGARPSVGKTAFICNDMLASTADGSAALLISGEDGKMNILERTISASSRVELAHMKSGRMTERDWERYGFGAELIEGRNIFIDDTSAPTIESIRRKVSKLIQKFPKLTLYVDYLQHLRSEKPFASDREMYKYISYELKQIGRKYHVPVVCLAALSRKVDERNDKRPLMSDIRDCGNIESDADVVIFLYRDDYYNADSNRKGLIDLIVAKGRNVGTGTVSMVFDKACQQLINITEKIKEERKEKGLTS</sequence>
<dbReference type="EC" id="3.6.4.12" evidence="2"/>
<dbReference type="InterPro" id="IPR007694">
    <property type="entry name" value="DNA_helicase_DnaB-like_C"/>
</dbReference>
<dbReference type="PANTHER" id="PTHR30153:SF2">
    <property type="entry name" value="REPLICATIVE DNA HELICASE"/>
    <property type="match status" value="1"/>
</dbReference>
<dbReference type="Proteomes" id="UP000838749">
    <property type="component" value="Unassembled WGS sequence"/>
</dbReference>
<evidence type="ECO:0000313" key="3">
    <source>
        <dbReference type="Proteomes" id="UP000838749"/>
    </source>
</evidence>